<dbReference type="Gene3D" id="1.10.1660.10">
    <property type="match status" value="1"/>
</dbReference>
<evidence type="ECO:0000256" key="1">
    <source>
        <dbReference type="SAM" id="MobiDB-lite"/>
    </source>
</evidence>
<dbReference type="InterPro" id="IPR010093">
    <property type="entry name" value="SinI_DNA-bd"/>
</dbReference>
<feature type="compositionally biased region" description="Basic and acidic residues" evidence="1">
    <location>
        <begin position="22"/>
        <end position="34"/>
    </location>
</feature>
<dbReference type="Pfam" id="PF12728">
    <property type="entry name" value="HTH_17"/>
    <property type="match status" value="1"/>
</dbReference>
<proteinExistence type="predicted"/>
<gene>
    <name evidence="3" type="ORF">JM949_01080</name>
</gene>
<sequence length="55" mass="6250">MIARLRAAGFSESESTVRRMIDDGDLESYRTERGGHRRVKAQSVESLIQRRAATQ</sequence>
<dbReference type="EMBL" id="JAEVHL010000002">
    <property type="protein sequence ID" value="MBM0274155.1"/>
    <property type="molecule type" value="Genomic_DNA"/>
</dbReference>
<accession>A0ABS1Y9V0</accession>
<keyword evidence="4" id="KW-1185">Reference proteome</keyword>
<comment type="caution">
    <text evidence="3">The sequence shown here is derived from an EMBL/GenBank/DDBJ whole genome shotgun (WGS) entry which is preliminary data.</text>
</comment>
<evidence type="ECO:0000313" key="3">
    <source>
        <dbReference type="EMBL" id="MBM0274155.1"/>
    </source>
</evidence>
<feature type="domain" description="Helix-turn-helix" evidence="2">
    <location>
        <begin position="13"/>
        <end position="51"/>
    </location>
</feature>
<reference evidence="3 4" key="1">
    <citation type="submission" date="2021-01" db="EMBL/GenBank/DDBJ databases">
        <title>Draft genome sequence of Micromonospora sp. strain STR1s_6.</title>
        <authorList>
            <person name="Karlyshev A."/>
            <person name="Jawad R."/>
        </authorList>
    </citation>
    <scope>NUCLEOTIDE SEQUENCE [LARGE SCALE GENOMIC DNA]</scope>
    <source>
        <strain evidence="3 4">STR1S-6</strain>
    </source>
</reference>
<protein>
    <submittedName>
        <fullName evidence="3">Helix-turn-helix domain-containing protein</fullName>
    </submittedName>
</protein>
<dbReference type="Proteomes" id="UP000622245">
    <property type="component" value="Unassembled WGS sequence"/>
</dbReference>
<dbReference type="NCBIfam" id="TIGR01764">
    <property type="entry name" value="excise"/>
    <property type="match status" value="1"/>
</dbReference>
<evidence type="ECO:0000259" key="2">
    <source>
        <dbReference type="Pfam" id="PF12728"/>
    </source>
</evidence>
<evidence type="ECO:0000313" key="4">
    <source>
        <dbReference type="Proteomes" id="UP000622245"/>
    </source>
</evidence>
<dbReference type="InterPro" id="IPR041657">
    <property type="entry name" value="HTH_17"/>
</dbReference>
<name>A0ABS1Y9V0_9ACTN</name>
<organism evidence="3 4">
    <name type="scientific">Micromonospora tarensis</name>
    <dbReference type="NCBI Taxonomy" id="2806100"/>
    <lineage>
        <taxon>Bacteria</taxon>
        <taxon>Bacillati</taxon>
        <taxon>Actinomycetota</taxon>
        <taxon>Actinomycetes</taxon>
        <taxon>Micromonosporales</taxon>
        <taxon>Micromonosporaceae</taxon>
        <taxon>Micromonospora</taxon>
    </lineage>
</organism>
<feature type="region of interest" description="Disordered" evidence="1">
    <location>
        <begin position="22"/>
        <end position="55"/>
    </location>
</feature>